<dbReference type="OrthoDB" id="5291143at2"/>
<protein>
    <submittedName>
        <fullName evidence="2">Enoyl-CoA hydratase</fullName>
    </submittedName>
</protein>
<dbReference type="PANTHER" id="PTHR43684:SF4">
    <property type="entry name" value="ENOYL-COA HYDRATASE_ISOMERASE FAMILY PROTEIN (AFU_ORTHOLOGUE AFUA_1G01890)"/>
    <property type="match status" value="1"/>
</dbReference>
<organism evidence="2 3">
    <name type="scientific">Acidovorax cavernicola</name>
    <dbReference type="NCBI Taxonomy" id="1675792"/>
    <lineage>
        <taxon>Bacteria</taxon>
        <taxon>Pseudomonadati</taxon>
        <taxon>Pseudomonadota</taxon>
        <taxon>Betaproteobacteria</taxon>
        <taxon>Burkholderiales</taxon>
        <taxon>Comamonadaceae</taxon>
        <taxon>Acidovorax</taxon>
    </lineage>
</organism>
<evidence type="ECO:0000256" key="1">
    <source>
        <dbReference type="ARBA" id="ARBA00005254"/>
    </source>
</evidence>
<dbReference type="Gene3D" id="3.90.226.10">
    <property type="entry name" value="2-enoyl-CoA Hydratase, Chain A, domain 1"/>
    <property type="match status" value="1"/>
</dbReference>
<dbReference type="RefSeq" id="WP_119555138.1">
    <property type="nucleotide sequence ID" value="NZ_QXMN01000021.1"/>
</dbReference>
<dbReference type="InterPro" id="IPR051053">
    <property type="entry name" value="ECH/Chromodomain_protein"/>
</dbReference>
<evidence type="ECO:0000313" key="3">
    <source>
        <dbReference type="Proteomes" id="UP000265619"/>
    </source>
</evidence>
<dbReference type="Pfam" id="PF00378">
    <property type="entry name" value="ECH_1"/>
    <property type="match status" value="1"/>
</dbReference>
<keyword evidence="3" id="KW-1185">Reference proteome</keyword>
<accession>A0A9X8D3I8</accession>
<name>A0A9X8D3I8_9BURK</name>
<dbReference type="Proteomes" id="UP000265619">
    <property type="component" value="Unassembled WGS sequence"/>
</dbReference>
<dbReference type="InterPro" id="IPR029045">
    <property type="entry name" value="ClpP/crotonase-like_dom_sf"/>
</dbReference>
<dbReference type="GO" id="GO:0003824">
    <property type="term" value="F:catalytic activity"/>
    <property type="evidence" value="ECO:0007669"/>
    <property type="project" value="UniProtKB-ARBA"/>
</dbReference>
<dbReference type="AlphaFoldDB" id="A0A9X8D3I8"/>
<reference evidence="2 3" key="1">
    <citation type="submission" date="2018-09" db="EMBL/GenBank/DDBJ databases">
        <title>Acidovorax cavernicola nov. sp. isolated from Gruta de las Maravillas (Aracena, Spain).</title>
        <authorList>
            <person name="Jurado V."/>
            <person name="Gutierrez-Patricio S."/>
            <person name="Gonzalez-Pimentel J.L."/>
            <person name="Miller A.Z."/>
            <person name="Laiz L."/>
            <person name="Saiz-Jimenez C."/>
        </authorList>
    </citation>
    <scope>NUCLEOTIDE SEQUENCE [LARGE SCALE GENOMIC DNA]</scope>
    <source>
        <strain evidence="2 3">1011MAR4D40.2</strain>
    </source>
</reference>
<comment type="similarity">
    <text evidence="1">Belongs to the enoyl-CoA hydratase/isomerase family.</text>
</comment>
<sequence length="260" mass="28043">MEFTELRYAVTGRVASITFDRPDRLNAWTPTLEAELREAIRRAQADDDVRCAVLTGAGRGFCAGMDMAVLAAGRPPVPQAPSDDDLAQRYGYLGGFDKPLIAAINGAASGVGLCLTLHADLRYVAAGAKLSFPYARRGLVAEHGTAWLLPRLIGPMHTADLLLTGRTVMAEEADGMGLACLLPAEGFLDAVLARAADIANTASPRATRVIKQQLRTARYQTLGQATRGADREMAACRDTEDFREGVQHFLDKRAPRFTGR</sequence>
<evidence type="ECO:0000313" key="2">
    <source>
        <dbReference type="EMBL" id="RIX78130.1"/>
    </source>
</evidence>
<dbReference type="PANTHER" id="PTHR43684">
    <property type="match status" value="1"/>
</dbReference>
<dbReference type="EMBL" id="QXMN01000021">
    <property type="protein sequence ID" value="RIX78130.1"/>
    <property type="molecule type" value="Genomic_DNA"/>
</dbReference>
<comment type="caution">
    <text evidence="2">The sequence shown here is derived from an EMBL/GenBank/DDBJ whole genome shotgun (WGS) entry which is preliminary data.</text>
</comment>
<dbReference type="SUPFAM" id="SSF52096">
    <property type="entry name" value="ClpP/crotonase"/>
    <property type="match status" value="1"/>
</dbReference>
<dbReference type="InterPro" id="IPR001753">
    <property type="entry name" value="Enoyl-CoA_hydra/iso"/>
</dbReference>
<proteinExistence type="inferred from homology"/>
<dbReference type="CDD" id="cd06558">
    <property type="entry name" value="crotonase-like"/>
    <property type="match status" value="1"/>
</dbReference>
<gene>
    <name evidence="2" type="ORF">D3H34_17275</name>
</gene>